<sequence>MSSRPLVSVVTTTYRRTRYLEEALSSAVRQTCEDLEVIVSDDGDGEGAEEDVRAIVSRVGDSRIRYRRNGRRLGVAMNTLAASREARGRYVAYLNDDDSWEPEFLATLLPHIEDQPELSVVFADHSIMTGDGSVDPRLSDLSTRRFGRDRLQPGVHRPFERLALVDRSVPIVMSALVRRSAIDWDDFPSEIGPAYDLWLAYLACRTGLGAHYEPRRLTRYRAHQQAQTQAARVAHGQGIAYCYRRFLEDPRLGALRKELTVRHTEALASHSAALIRR</sequence>
<dbReference type="Pfam" id="PF00535">
    <property type="entry name" value="Glycos_transf_2"/>
    <property type="match status" value="1"/>
</dbReference>
<dbReference type="CDD" id="cd00761">
    <property type="entry name" value="Glyco_tranf_GTA_type"/>
    <property type="match status" value="1"/>
</dbReference>
<feature type="domain" description="Glycosyltransferase 2-like" evidence="1">
    <location>
        <begin position="8"/>
        <end position="133"/>
    </location>
</feature>
<evidence type="ECO:0000313" key="2">
    <source>
        <dbReference type="EMBL" id="MBJ7599212.1"/>
    </source>
</evidence>
<dbReference type="PANTHER" id="PTHR22916">
    <property type="entry name" value="GLYCOSYLTRANSFERASE"/>
    <property type="match status" value="1"/>
</dbReference>
<dbReference type="RefSeq" id="WP_338202708.1">
    <property type="nucleotide sequence ID" value="NZ_JAEKNR010000143.1"/>
</dbReference>
<feature type="non-terminal residue" evidence="2">
    <location>
        <position position="277"/>
    </location>
</feature>
<dbReference type="EMBL" id="JAEKNR010000143">
    <property type="protein sequence ID" value="MBJ7599212.1"/>
    <property type="molecule type" value="Genomic_DNA"/>
</dbReference>
<evidence type="ECO:0000313" key="3">
    <source>
        <dbReference type="Proteomes" id="UP000612893"/>
    </source>
</evidence>
<dbReference type="Gene3D" id="3.90.550.10">
    <property type="entry name" value="Spore Coat Polysaccharide Biosynthesis Protein SpsA, Chain A"/>
    <property type="match status" value="1"/>
</dbReference>
<organism evidence="2 3">
    <name type="scientific">Candidatus Nephthysia bennettiae</name>
    <dbReference type="NCBI Taxonomy" id="3127016"/>
    <lineage>
        <taxon>Bacteria</taxon>
        <taxon>Bacillati</taxon>
        <taxon>Candidatus Dormiibacterota</taxon>
        <taxon>Candidatus Dormibacteria</taxon>
        <taxon>Candidatus Dormibacterales</taxon>
        <taxon>Candidatus Dormibacteraceae</taxon>
        <taxon>Candidatus Nephthysia</taxon>
    </lineage>
</organism>
<protein>
    <submittedName>
        <fullName evidence="2">Glycosyltransferase family 2 protein</fullName>
    </submittedName>
</protein>
<dbReference type="GO" id="GO:0016758">
    <property type="term" value="F:hexosyltransferase activity"/>
    <property type="evidence" value="ECO:0007669"/>
    <property type="project" value="UniProtKB-ARBA"/>
</dbReference>
<keyword evidence="3" id="KW-1185">Reference proteome</keyword>
<dbReference type="Proteomes" id="UP000612893">
    <property type="component" value="Unassembled WGS sequence"/>
</dbReference>
<name>A0A934NE74_9BACT</name>
<reference evidence="2" key="1">
    <citation type="submission" date="2020-10" db="EMBL/GenBank/DDBJ databases">
        <title>Ca. Dormibacterota MAGs.</title>
        <authorList>
            <person name="Montgomery K."/>
        </authorList>
    </citation>
    <scope>NUCLEOTIDE SEQUENCE [LARGE SCALE GENOMIC DNA]</scope>
    <source>
        <strain evidence="2">SC8812_S17_10</strain>
    </source>
</reference>
<evidence type="ECO:0000259" key="1">
    <source>
        <dbReference type="Pfam" id="PF00535"/>
    </source>
</evidence>
<dbReference type="AlphaFoldDB" id="A0A934NE74"/>
<dbReference type="SUPFAM" id="SSF53448">
    <property type="entry name" value="Nucleotide-diphospho-sugar transferases"/>
    <property type="match status" value="1"/>
</dbReference>
<proteinExistence type="predicted"/>
<dbReference type="InterPro" id="IPR029044">
    <property type="entry name" value="Nucleotide-diphossugar_trans"/>
</dbReference>
<dbReference type="PANTHER" id="PTHR22916:SF3">
    <property type="entry name" value="UDP-GLCNAC:BETAGAL BETA-1,3-N-ACETYLGLUCOSAMINYLTRANSFERASE-LIKE PROTEIN 1"/>
    <property type="match status" value="1"/>
</dbReference>
<accession>A0A934NE74</accession>
<comment type="caution">
    <text evidence="2">The sequence shown here is derived from an EMBL/GenBank/DDBJ whole genome shotgun (WGS) entry which is preliminary data.</text>
</comment>
<gene>
    <name evidence="2" type="ORF">JF922_14205</name>
</gene>
<dbReference type="InterPro" id="IPR001173">
    <property type="entry name" value="Glyco_trans_2-like"/>
</dbReference>